<accession>A0AA40G8U5</accession>
<sequence length="105" mass="11499">GIPARDYSSGKARGRGSLPTLIDPFRSRSFSGTLVVAIDPAIAIVPWIPLGLISKNTEGRGTLEEERARLARELKGNQIFEEQKRENPPREASESRLTRGGWKGG</sequence>
<keyword evidence="3" id="KW-1185">Reference proteome</keyword>
<name>A0AA40G8U5_9HYME</name>
<protein>
    <submittedName>
        <fullName evidence="2">Uncharacterized protein</fullName>
    </submittedName>
</protein>
<dbReference type="EMBL" id="JAHYIQ010000004">
    <property type="protein sequence ID" value="KAK1133212.1"/>
    <property type="molecule type" value="Genomic_DNA"/>
</dbReference>
<feature type="region of interest" description="Disordered" evidence="1">
    <location>
        <begin position="74"/>
        <end position="105"/>
    </location>
</feature>
<evidence type="ECO:0000256" key="1">
    <source>
        <dbReference type="SAM" id="MobiDB-lite"/>
    </source>
</evidence>
<evidence type="ECO:0000313" key="2">
    <source>
        <dbReference type="EMBL" id="KAK1133212.1"/>
    </source>
</evidence>
<gene>
    <name evidence="2" type="ORF">K0M31_014566</name>
</gene>
<feature type="compositionally biased region" description="Basic and acidic residues" evidence="1">
    <location>
        <begin position="74"/>
        <end position="97"/>
    </location>
</feature>
<reference evidence="2" key="1">
    <citation type="submission" date="2021-10" db="EMBL/GenBank/DDBJ databases">
        <title>Melipona bicolor Genome sequencing and assembly.</title>
        <authorList>
            <person name="Araujo N.S."/>
            <person name="Arias M.C."/>
        </authorList>
    </citation>
    <scope>NUCLEOTIDE SEQUENCE</scope>
    <source>
        <strain evidence="2">USP_2M_L1-L4_2017</strain>
        <tissue evidence="2">Whole body</tissue>
    </source>
</reference>
<comment type="caution">
    <text evidence="2">The sequence shown here is derived from an EMBL/GenBank/DDBJ whole genome shotgun (WGS) entry which is preliminary data.</text>
</comment>
<proteinExistence type="predicted"/>
<evidence type="ECO:0000313" key="3">
    <source>
        <dbReference type="Proteomes" id="UP001177670"/>
    </source>
</evidence>
<feature type="non-terminal residue" evidence="2">
    <location>
        <position position="1"/>
    </location>
</feature>
<dbReference type="Proteomes" id="UP001177670">
    <property type="component" value="Unassembled WGS sequence"/>
</dbReference>
<feature type="region of interest" description="Disordered" evidence="1">
    <location>
        <begin position="1"/>
        <end position="20"/>
    </location>
</feature>
<organism evidence="2 3">
    <name type="scientific">Melipona bicolor</name>
    <dbReference type="NCBI Taxonomy" id="60889"/>
    <lineage>
        <taxon>Eukaryota</taxon>
        <taxon>Metazoa</taxon>
        <taxon>Ecdysozoa</taxon>
        <taxon>Arthropoda</taxon>
        <taxon>Hexapoda</taxon>
        <taxon>Insecta</taxon>
        <taxon>Pterygota</taxon>
        <taxon>Neoptera</taxon>
        <taxon>Endopterygota</taxon>
        <taxon>Hymenoptera</taxon>
        <taxon>Apocrita</taxon>
        <taxon>Aculeata</taxon>
        <taxon>Apoidea</taxon>
        <taxon>Anthophila</taxon>
        <taxon>Apidae</taxon>
        <taxon>Melipona</taxon>
    </lineage>
</organism>
<dbReference type="AlphaFoldDB" id="A0AA40G8U5"/>